<dbReference type="RefSeq" id="WP_085754701.1">
    <property type="nucleotide sequence ID" value="NZ_CP021023.1"/>
</dbReference>
<protein>
    <submittedName>
        <fullName evidence="2">Cysteine-rich outer membrane protein</fullName>
    </submittedName>
</protein>
<feature type="domain" description="DUF11" evidence="1">
    <location>
        <begin position="212"/>
        <end position="289"/>
    </location>
</feature>
<evidence type="ECO:0000313" key="3">
    <source>
        <dbReference type="Proteomes" id="UP000193334"/>
    </source>
</evidence>
<organism evidence="2 3">
    <name type="scientific">Sedimentisphaera salicampi</name>
    <dbReference type="NCBI Taxonomy" id="1941349"/>
    <lineage>
        <taxon>Bacteria</taxon>
        <taxon>Pseudomonadati</taxon>
        <taxon>Planctomycetota</taxon>
        <taxon>Phycisphaerae</taxon>
        <taxon>Sedimentisphaerales</taxon>
        <taxon>Sedimentisphaeraceae</taxon>
        <taxon>Sedimentisphaera</taxon>
    </lineage>
</organism>
<feature type="domain" description="DUF11" evidence="1">
    <location>
        <begin position="90"/>
        <end position="181"/>
    </location>
</feature>
<keyword evidence="3" id="KW-1185">Reference proteome</keyword>
<dbReference type="Pfam" id="PF01345">
    <property type="entry name" value="DUF11"/>
    <property type="match status" value="4"/>
</dbReference>
<dbReference type="PROSITE" id="PS51257">
    <property type="entry name" value="PROKAR_LIPOPROTEIN"/>
    <property type="match status" value="1"/>
</dbReference>
<accession>A0A1W6LJQ1</accession>
<proteinExistence type="predicted"/>
<dbReference type="NCBIfam" id="TIGR01451">
    <property type="entry name" value="B_ant_repeat"/>
    <property type="match status" value="1"/>
</dbReference>
<dbReference type="InterPro" id="IPR001434">
    <property type="entry name" value="OmcB-like_DUF11"/>
</dbReference>
<dbReference type="Gene3D" id="2.60.40.10">
    <property type="entry name" value="Immunoglobulins"/>
    <property type="match status" value="2"/>
</dbReference>
<name>A0A1W6LJQ1_9BACT</name>
<dbReference type="InterPro" id="IPR047589">
    <property type="entry name" value="DUF11_rpt"/>
</dbReference>
<dbReference type="Proteomes" id="UP000193334">
    <property type="component" value="Chromosome"/>
</dbReference>
<evidence type="ECO:0000259" key="1">
    <source>
        <dbReference type="Pfam" id="PF01345"/>
    </source>
</evidence>
<reference evidence="3" key="1">
    <citation type="submission" date="2017-04" db="EMBL/GenBank/DDBJ databases">
        <title>Comparative genomics and description of representatives of a novel lineage of planctomycetes thriving in anoxic sediments.</title>
        <authorList>
            <person name="Spring S."/>
            <person name="Bunk B."/>
            <person name="Sproer C."/>
        </authorList>
    </citation>
    <scope>NUCLEOTIDE SEQUENCE [LARGE SCALE GENOMIC DNA]</scope>
    <source>
        <strain evidence="3">ST-PulAB-D4</strain>
    </source>
</reference>
<dbReference type="InterPro" id="IPR013783">
    <property type="entry name" value="Ig-like_fold"/>
</dbReference>
<feature type="domain" description="DUF11" evidence="1">
    <location>
        <begin position="312"/>
        <end position="399"/>
    </location>
</feature>
<dbReference type="STRING" id="1941349.STSP1_00352"/>
<dbReference type="EMBL" id="CP021023">
    <property type="protein sequence ID" value="ARN55982.1"/>
    <property type="molecule type" value="Genomic_DNA"/>
</dbReference>
<dbReference type="InterPro" id="IPR051172">
    <property type="entry name" value="Chlamydia_OmcB"/>
</dbReference>
<dbReference type="KEGG" id="pbp:STSP1_00352"/>
<feature type="domain" description="DUF11" evidence="1">
    <location>
        <begin position="427"/>
        <end position="521"/>
    </location>
</feature>
<dbReference type="PANTHER" id="PTHR34819">
    <property type="entry name" value="LARGE CYSTEINE-RICH PERIPLASMIC PROTEIN OMCB"/>
    <property type="match status" value="1"/>
</dbReference>
<gene>
    <name evidence="2" type="primary">omcB</name>
    <name evidence="2" type="ORF">STSP1_00352</name>
</gene>
<dbReference type="AlphaFoldDB" id="A0A1W6LJQ1"/>
<sequence>MSVRTVSSIIVIISMLLLFAGCYSCESYYGMQGKQVEPGSEGKAFWDEDCKVVSEEPVKEKKKPKPTVEKAAYDSDSMKESAVKLSRLIQVNKNMPEEVVLGEKFSYTLDVINKSAQTLSEVTVYEQPSKSFEFISSKPKAQMEDGKYKFMVGQMAPDSSNQIEITGKAADMAAIQNCTTYSYLIPSCSYTKVVNPELILEQQLPAKAILCDEIVAEYTVTNPGSGVAKDVVIRENLPAGMQLKEGGKQVRFDAGDLAAGESKTFNAALSASKADTYNLTPMANSASDLEASDEDKIVLVKPEIKVSSECAEKIFLGRNIDYHFTIENTGDGAAKNLVVTDLVPQGTEFLSASNGGTFQDGQVVWNIAQLDAGKKINAMVKVKPSKIGDYTNKVMAKSYCASMNSANCTTKVLGIPAILLEVIDVTDPIEVGGQETYVITATNQGTAVGTNIEITCELEDTQSFVRTEGATEARVSGSTIEFKPLGKLAPKDKAQWKVIVKAESAGDVRFSVSMVSDQLDREVIETESTHQYE</sequence>
<evidence type="ECO:0000313" key="2">
    <source>
        <dbReference type="EMBL" id="ARN55982.1"/>
    </source>
</evidence>